<dbReference type="Pfam" id="PF00078">
    <property type="entry name" value="RVT_1"/>
    <property type="match status" value="1"/>
</dbReference>
<dbReference type="EMBL" id="BAABME010004354">
    <property type="protein sequence ID" value="GAA0162070.1"/>
    <property type="molecule type" value="Genomic_DNA"/>
</dbReference>
<accession>A0AAV3QD99</accession>
<evidence type="ECO:0000313" key="3">
    <source>
        <dbReference type="Proteomes" id="UP001454036"/>
    </source>
</evidence>
<dbReference type="AlphaFoldDB" id="A0AAV3QD99"/>
<protein>
    <recommendedName>
        <fullName evidence="1">Reverse transcriptase domain-containing protein</fullName>
    </recommendedName>
</protein>
<reference evidence="2 3" key="1">
    <citation type="submission" date="2024-01" db="EMBL/GenBank/DDBJ databases">
        <title>The complete chloroplast genome sequence of Lithospermum erythrorhizon: insights into the phylogenetic relationship among Boraginaceae species and the maternal lineages of purple gromwells.</title>
        <authorList>
            <person name="Okada T."/>
            <person name="Watanabe K."/>
        </authorList>
    </citation>
    <scope>NUCLEOTIDE SEQUENCE [LARGE SCALE GENOMIC DNA]</scope>
</reference>
<evidence type="ECO:0000313" key="2">
    <source>
        <dbReference type="EMBL" id="GAA0162070.1"/>
    </source>
</evidence>
<sequence>MLSAPIKKEEVRSTMFSMDDHKAPGPNGFTVEFYKNGWSVVGVDFTYAMREFFATGYMPKAINATIISLIPKKQCPLSMRDYIPISCCNVVYKCITKLMAEKMKKVLQTVVSENQSAFMQGRLLSDNILPMQELVHNYHKMEGPKRCAFKIDIMKAYDFIKWEFLWCVM</sequence>
<dbReference type="Proteomes" id="UP001454036">
    <property type="component" value="Unassembled WGS sequence"/>
</dbReference>
<dbReference type="PANTHER" id="PTHR31635:SF196">
    <property type="entry name" value="REVERSE TRANSCRIPTASE DOMAIN-CONTAINING PROTEIN-RELATED"/>
    <property type="match status" value="1"/>
</dbReference>
<feature type="domain" description="Reverse transcriptase" evidence="1">
    <location>
        <begin position="70"/>
        <end position="167"/>
    </location>
</feature>
<dbReference type="InterPro" id="IPR000477">
    <property type="entry name" value="RT_dom"/>
</dbReference>
<keyword evidence="3" id="KW-1185">Reference proteome</keyword>
<gene>
    <name evidence="2" type="ORF">LIER_18247</name>
</gene>
<organism evidence="2 3">
    <name type="scientific">Lithospermum erythrorhizon</name>
    <name type="common">Purple gromwell</name>
    <name type="synonym">Lithospermum officinale var. erythrorhizon</name>
    <dbReference type="NCBI Taxonomy" id="34254"/>
    <lineage>
        <taxon>Eukaryota</taxon>
        <taxon>Viridiplantae</taxon>
        <taxon>Streptophyta</taxon>
        <taxon>Embryophyta</taxon>
        <taxon>Tracheophyta</taxon>
        <taxon>Spermatophyta</taxon>
        <taxon>Magnoliopsida</taxon>
        <taxon>eudicotyledons</taxon>
        <taxon>Gunneridae</taxon>
        <taxon>Pentapetalae</taxon>
        <taxon>asterids</taxon>
        <taxon>lamiids</taxon>
        <taxon>Boraginales</taxon>
        <taxon>Boraginaceae</taxon>
        <taxon>Boraginoideae</taxon>
        <taxon>Lithospermeae</taxon>
        <taxon>Lithospermum</taxon>
    </lineage>
</organism>
<evidence type="ECO:0000259" key="1">
    <source>
        <dbReference type="Pfam" id="PF00078"/>
    </source>
</evidence>
<proteinExistence type="predicted"/>
<comment type="caution">
    <text evidence="2">The sequence shown here is derived from an EMBL/GenBank/DDBJ whole genome shotgun (WGS) entry which is preliminary data.</text>
</comment>
<dbReference type="PANTHER" id="PTHR31635">
    <property type="entry name" value="REVERSE TRANSCRIPTASE DOMAIN-CONTAINING PROTEIN-RELATED"/>
    <property type="match status" value="1"/>
</dbReference>
<name>A0AAV3QD99_LITER</name>